<proteinExistence type="predicted"/>
<dbReference type="AlphaFoldDB" id="A0A485K7S8"/>
<keyword evidence="5 6" id="KW-0472">Membrane</keyword>
<dbReference type="GO" id="GO:0016020">
    <property type="term" value="C:membrane"/>
    <property type="evidence" value="ECO:0007669"/>
    <property type="project" value="UniProtKB-SubCell"/>
</dbReference>
<dbReference type="InterPro" id="IPR020846">
    <property type="entry name" value="MFS_dom"/>
</dbReference>
<dbReference type="PROSITE" id="PS00217">
    <property type="entry name" value="SUGAR_TRANSPORT_2"/>
    <property type="match status" value="1"/>
</dbReference>
<feature type="domain" description="Major facilitator superfamily (MFS) profile" evidence="7">
    <location>
        <begin position="33"/>
        <end position="464"/>
    </location>
</feature>
<dbReference type="Proteomes" id="UP000332933">
    <property type="component" value="Unassembled WGS sequence"/>
</dbReference>
<name>A0A485K7S8_9STRA</name>
<dbReference type="GO" id="GO:0022857">
    <property type="term" value="F:transmembrane transporter activity"/>
    <property type="evidence" value="ECO:0007669"/>
    <property type="project" value="InterPro"/>
</dbReference>
<feature type="transmembrane region" description="Helical" evidence="6">
    <location>
        <begin position="284"/>
        <end position="304"/>
    </location>
</feature>
<evidence type="ECO:0000259" key="7">
    <source>
        <dbReference type="PROSITE" id="PS50850"/>
    </source>
</evidence>
<evidence type="ECO:0000256" key="3">
    <source>
        <dbReference type="ARBA" id="ARBA00022692"/>
    </source>
</evidence>
<dbReference type="PANTHER" id="PTHR23511">
    <property type="entry name" value="SYNAPTIC VESICLE GLYCOPROTEIN 2"/>
    <property type="match status" value="1"/>
</dbReference>
<dbReference type="Gene3D" id="1.20.1250.20">
    <property type="entry name" value="MFS general substrate transporter like domains"/>
    <property type="match status" value="1"/>
</dbReference>
<comment type="subcellular location">
    <subcellularLocation>
        <location evidence="1">Membrane</location>
        <topology evidence="1">Multi-pass membrane protein</topology>
    </subcellularLocation>
</comment>
<evidence type="ECO:0000313" key="10">
    <source>
        <dbReference type="Proteomes" id="UP000332933"/>
    </source>
</evidence>
<dbReference type="EMBL" id="CAADRA010000306">
    <property type="protein sequence ID" value="VFT79702.1"/>
    <property type="molecule type" value="Genomic_DNA"/>
</dbReference>
<gene>
    <name evidence="9" type="primary">Aste57867_2503</name>
    <name evidence="8" type="ORF">As57867_002496</name>
    <name evidence="9" type="ORF">ASTE57867_2503</name>
</gene>
<feature type="transmembrane region" description="Helical" evidence="6">
    <location>
        <begin position="409"/>
        <end position="428"/>
    </location>
</feature>
<evidence type="ECO:0000256" key="2">
    <source>
        <dbReference type="ARBA" id="ARBA00022448"/>
    </source>
</evidence>
<protein>
    <submittedName>
        <fullName evidence="9">Aste57867_2503 protein</fullName>
    </submittedName>
</protein>
<dbReference type="InterPro" id="IPR005828">
    <property type="entry name" value="MFS_sugar_transport-like"/>
</dbReference>
<dbReference type="OrthoDB" id="4139357at2759"/>
<keyword evidence="2" id="KW-0813">Transport</keyword>
<feature type="transmembrane region" description="Helical" evidence="6">
    <location>
        <begin position="105"/>
        <end position="126"/>
    </location>
</feature>
<evidence type="ECO:0000256" key="5">
    <source>
        <dbReference type="ARBA" id="ARBA00023136"/>
    </source>
</evidence>
<accession>A0A485K7S8</accession>
<reference evidence="8" key="2">
    <citation type="submission" date="2019-06" db="EMBL/GenBank/DDBJ databases">
        <title>Genomics analysis of Aphanomyces spp. identifies a new class of oomycete effector associated with host adaptation.</title>
        <authorList>
            <person name="Gaulin E."/>
        </authorList>
    </citation>
    <scope>NUCLEOTIDE SEQUENCE</scope>
    <source>
        <strain evidence="8">CBS 578.67</strain>
    </source>
</reference>
<organism evidence="9 10">
    <name type="scientific">Aphanomyces stellatus</name>
    <dbReference type="NCBI Taxonomy" id="120398"/>
    <lineage>
        <taxon>Eukaryota</taxon>
        <taxon>Sar</taxon>
        <taxon>Stramenopiles</taxon>
        <taxon>Oomycota</taxon>
        <taxon>Saprolegniomycetes</taxon>
        <taxon>Saprolegniales</taxon>
        <taxon>Verrucalvaceae</taxon>
        <taxon>Aphanomyces</taxon>
    </lineage>
</organism>
<dbReference type="CDD" id="cd17316">
    <property type="entry name" value="MFS_SV2_like"/>
    <property type="match status" value="1"/>
</dbReference>
<feature type="transmembrane region" description="Helical" evidence="6">
    <location>
        <begin position="349"/>
        <end position="369"/>
    </location>
</feature>
<evidence type="ECO:0000313" key="9">
    <source>
        <dbReference type="EMBL" id="VFT79702.1"/>
    </source>
</evidence>
<dbReference type="SUPFAM" id="SSF103473">
    <property type="entry name" value="MFS general substrate transporter"/>
    <property type="match status" value="1"/>
</dbReference>
<evidence type="ECO:0000256" key="4">
    <source>
        <dbReference type="ARBA" id="ARBA00022989"/>
    </source>
</evidence>
<evidence type="ECO:0000256" key="6">
    <source>
        <dbReference type="SAM" id="Phobius"/>
    </source>
</evidence>
<feature type="transmembrane region" description="Helical" evidence="6">
    <location>
        <begin position="163"/>
        <end position="182"/>
    </location>
</feature>
<keyword evidence="4 6" id="KW-1133">Transmembrane helix</keyword>
<evidence type="ECO:0000256" key="1">
    <source>
        <dbReference type="ARBA" id="ARBA00004141"/>
    </source>
</evidence>
<keyword evidence="3 6" id="KW-0812">Transmembrane</keyword>
<evidence type="ECO:0000313" key="8">
    <source>
        <dbReference type="EMBL" id="KAF0717084.1"/>
    </source>
</evidence>
<feature type="transmembrane region" description="Helical" evidence="6">
    <location>
        <begin position="375"/>
        <end position="397"/>
    </location>
</feature>
<dbReference type="InterPro" id="IPR036259">
    <property type="entry name" value="MFS_trans_sf"/>
</dbReference>
<dbReference type="InterPro" id="IPR005829">
    <property type="entry name" value="Sugar_transporter_CS"/>
</dbReference>
<reference evidence="9 10" key="1">
    <citation type="submission" date="2019-03" db="EMBL/GenBank/DDBJ databases">
        <authorList>
            <person name="Gaulin E."/>
            <person name="Dumas B."/>
        </authorList>
    </citation>
    <scope>NUCLEOTIDE SEQUENCE [LARGE SCALE GENOMIC DNA]</scope>
    <source>
        <strain evidence="9">CBS 568.67</strain>
    </source>
</reference>
<dbReference type="PANTHER" id="PTHR23511:SF5">
    <property type="entry name" value="MAJOR FACILITATOR-TYPE TRANSPORTER HXNZ-RELATED"/>
    <property type="match status" value="1"/>
</dbReference>
<dbReference type="PROSITE" id="PS50850">
    <property type="entry name" value="MFS"/>
    <property type="match status" value="1"/>
</dbReference>
<dbReference type="EMBL" id="VJMH01000306">
    <property type="protein sequence ID" value="KAF0717084.1"/>
    <property type="molecule type" value="Genomic_DNA"/>
</dbReference>
<feature type="transmembrane region" description="Helical" evidence="6">
    <location>
        <begin position="194"/>
        <end position="212"/>
    </location>
</feature>
<sequence length="493" mass="54408">MNSNSGVALVTQRLDNLHAKGGCMGISSYYLKLLHAAGIGWAMDCMDTFLFTYCLPKIRADFKENYGRTITAQESGLLGSSTFAGAFVGAFLFGYLADQFGRRPVFLWTMVLFLIGMIMCAVSDSFGMLLTFRFLTGVGLGGELPVASTLVQELSPKAIRGRMIVILDGFWPLGCMMAVLFANELTKVITWRQVFFVSAAPVVYAIILRIYIPESPKWLASVGRMKDANHVVQSIEIAHGVYSYTNKLEAHEDDHTANVLSYGHLTLLQRVALLFRGEYFKRTLVLWTVWFGLAFAYYGIYVWLPAIVAKQKDAFNINGSTESLLVIIFFQVPGYFSAAYVVEHIGRKLTLVVFLLCSFGAALAFGNVAPTQINLMITGSFLSFFMLGSYGALYAYTPENYPTNIRAMGAAYPSGFSRISAIAGTYVMPILLDSGWSKGSIMWLNGAILMLCSIILFVFGYETRGKDIDDVLGVDDHAMLQGDSELLSPDMLE</sequence>
<feature type="transmembrane region" description="Helical" evidence="6">
    <location>
        <begin position="324"/>
        <end position="342"/>
    </location>
</feature>
<feature type="transmembrane region" description="Helical" evidence="6">
    <location>
        <begin position="440"/>
        <end position="459"/>
    </location>
</feature>
<dbReference type="Pfam" id="PF00083">
    <property type="entry name" value="Sugar_tr"/>
    <property type="match status" value="1"/>
</dbReference>
<feature type="transmembrane region" description="Helical" evidence="6">
    <location>
        <begin position="132"/>
        <end position="151"/>
    </location>
</feature>
<feature type="transmembrane region" description="Helical" evidence="6">
    <location>
        <begin position="77"/>
        <end position="98"/>
    </location>
</feature>
<keyword evidence="10" id="KW-1185">Reference proteome</keyword>